<gene>
    <name evidence="1" type="ORF">K3G42_032473</name>
</gene>
<sequence>MGERIVLELAGRGGGSKEFFFFLSQFLDPAVIRKAKLDHREPRYIVPVETPRTVGDSLTGVSKCEGLWLR</sequence>
<evidence type="ECO:0000313" key="2">
    <source>
        <dbReference type="Proteomes" id="UP000827872"/>
    </source>
</evidence>
<dbReference type="Proteomes" id="UP000827872">
    <property type="component" value="Linkage Group LG02"/>
</dbReference>
<reference evidence="1" key="1">
    <citation type="submission" date="2021-08" db="EMBL/GenBank/DDBJ databases">
        <title>The first chromosome-level gecko genome reveals the dynamic sex chromosomes of Neotropical dwarf geckos (Sphaerodactylidae: Sphaerodactylus).</title>
        <authorList>
            <person name="Pinto B.J."/>
            <person name="Keating S.E."/>
            <person name="Gamble T."/>
        </authorList>
    </citation>
    <scope>NUCLEOTIDE SEQUENCE</scope>
    <source>
        <strain evidence="1">TG3544</strain>
    </source>
</reference>
<protein>
    <submittedName>
        <fullName evidence="1">Uncharacterized protein</fullName>
    </submittedName>
</protein>
<evidence type="ECO:0000313" key="1">
    <source>
        <dbReference type="EMBL" id="KAH8014906.1"/>
    </source>
</evidence>
<organism evidence="1 2">
    <name type="scientific">Sphaerodactylus townsendi</name>
    <dbReference type="NCBI Taxonomy" id="933632"/>
    <lineage>
        <taxon>Eukaryota</taxon>
        <taxon>Metazoa</taxon>
        <taxon>Chordata</taxon>
        <taxon>Craniata</taxon>
        <taxon>Vertebrata</taxon>
        <taxon>Euteleostomi</taxon>
        <taxon>Lepidosauria</taxon>
        <taxon>Squamata</taxon>
        <taxon>Bifurcata</taxon>
        <taxon>Gekkota</taxon>
        <taxon>Sphaerodactylidae</taxon>
        <taxon>Sphaerodactylus</taxon>
    </lineage>
</organism>
<name>A0ACB8G596_9SAUR</name>
<keyword evidence="2" id="KW-1185">Reference proteome</keyword>
<dbReference type="EMBL" id="CM037615">
    <property type="protein sequence ID" value="KAH8014906.1"/>
    <property type="molecule type" value="Genomic_DNA"/>
</dbReference>
<proteinExistence type="predicted"/>
<accession>A0ACB8G596</accession>
<comment type="caution">
    <text evidence="1">The sequence shown here is derived from an EMBL/GenBank/DDBJ whole genome shotgun (WGS) entry which is preliminary data.</text>
</comment>